<name>A0A8D8VC00_9HEMI</name>
<dbReference type="AlphaFoldDB" id="A0A8D8VC00"/>
<accession>A0A8D8VC00</accession>
<evidence type="ECO:0000313" key="2">
    <source>
        <dbReference type="EMBL" id="CAG6722785.1"/>
    </source>
</evidence>
<feature type="region of interest" description="Disordered" evidence="1">
    <location>
        <begin position="1"/>
        <end position="21"/>
    </location>
</feature>
<sequence length="101" mass="11144">MTRGHDTSGIEPGPECPGACPTHPGTGRPYAPLLVSSMCLLPRSNQCTCHTCPCPQVPQNKWTWSQGLPPPFCLTPVRTLRHPHLDLLLLLHYHLHLHPSS</sequence>
<proteinExistence type="predicted"/>
<evidence type="ECO:0000256" key="1">
    <source>
        <dbReference type="SAM" id="MobiDB-lite"/>
    </source>
</evidence>
<dbReference type="EMBL" id="HBUF01364451">
    <property type="protein sequence ID" value="CAG6722785.1"/>
    <property type="molecule type" value="Transcribed_RNA"/>
</dbReference>
<reference evidence="2" key="1">
    <citation type="submission" date="2021-05" db="EMBL/GenBank/DDBJ databases">
        <authorList>
            <person name="Alioto T."/>
            <person name="Alioto T."/>
            <person name="Gomez Garrido J."/>
        </authorList>
    </citation>
    <scope>NUCLEOTIDE SEQUENCE</scope>
</reference>
<protein>
    <submittedName>
        <fullName evidence="2">Uncharacterized protein</fullName>
    </submittedName>
</protein>
<organism evidence="2">
    <name type="scientific">Cacopsylla melanoneura</name>
    <dbReference type="NCBI Taxonomy" id="428564"/>
    <lineage>
        <taxon>Eukaryota</taxon>
        <taxon>Metazoa</taxon>
        <taxon>Ecdysozoa</taxon>
        <taxon>Arthropoda</taxon>
        <taxon>Hexapoda</taxon>
        <taxon>Insecta</taxon>
        <taxon>Pterygota</taxon>
        <taxon>Neoptera</taxon>
        <taxon>Paraneoptera</taxon>
        <taxon>Hemiptera</taxon>
        <taxon>Sternorrhyncha</taxon>
        <taxon>Psylloidea</taxon>
        <taxon>Psyllidae</taxon>
        <taxon>Psyllinae</taxon>
        <taxon>Cacopsylla</taxon>
    </lineage>
</organism>